<accession>A0ABU1WKF9</accession>
<dbReference type="InterPro" id="IPR036291">
    <property type="entry name" value="NAD(P)-bd_dom_sf"/>
</dbReference>
<reference evidence="3 4" key="1">
    <citation type="submission" date="2023-07" db="EMBL/GenBank/DDBJ databases">
        <title>Sorghum-associated microbial communities from plants grown in Nebraska, USA.</title>
        <authorList>
            <person name="Schachtman D."/>
        </authorList>
    </citation>
    <scope>NUCLEOTIDE SEQUENCE [LARGE SCALE GENOMIC DNA]</scope>
    <source>
        <strain evidence="3 4">4249</strain>
    </source>
</reference>
<dbReference type="RefSeq" id="WP_310314381.1">
    <property type="nucleotide sequence ID" value="NZ_JAVDWU010000003.1"/>
</dbReference>
<evidence type="ECO:0000313" key="4">
    <source>
        <dbReference type="Proteomes" id="UP001265700"/>
    </source>
</evidence>
<dbReference type="PANTHER" id="PTHR43639:SF1">
    <property type="entry name" value="SHORT-CHAIN DEHYDROGENASE_REDUCTASE FAMILY PROTEIN"/>
    <property type="match status" value="1"/>
</dbReference>
<organism evidence="3 4">
    <name type="scientific">Hydrogenophaga palleronii</name>
    <dbReference type="NCBI Taxonomy" id="65655"/>
    <lineage>
        <taxon>Bacteria</taxon>
        <taxon>Pseudomonadati</taxon>
        <taxon>Pseudomonadota</taxon>
        <taxon>Betaproteobacteria</taxon>
        <taxon>Burkholderiales</taxon>
        <taxon>Comamonadaceae</taxon>
        <taxon>Hydrogenophaga</taxon>
    </lineage>
</organism>
<dbReference type="InterPro" id="IPR020904">
    <property type="entry name" value="Sc_DH/Rdtase_CS"/>
</dbReference>
<dbReference type="SUPFAM" id="SSF51735">
    <property type="entry name" value="NAD(P)-binding Rossmann-fold domains"/>
    <property type="match status" value="1"/>
</dbReference>
<evidence type="ECO:0000313" key="3">
    <source>
        <dbReference type="EMBL" id="MDR7149778.1"/>
    </source>
</evidence>
<keyword evidence="4" id="KW-1185">Reference proteome</keyword>
<evidence type="ECO:0000256" key="1">
    <source>
        <dbReference type="ARBA" id="ARBA00006484"/>
    </source>
</evidence>
<dbReference type="Proteomes" id="UP001265700">
    <property type="component" value="Unassembled WGS sequence"/>
</dbReference>
<dbReference type="NCBIfam" id="NF009386">
    <property type="entry name" value="PRK12745.1"/>
    <property type="match status" value="1"/>
</dbReference>
<name>A0ABU1WKF9_9BURK</name>
<dbReference type="InterPro" id="IPR002347">
    <property type="entry name" value="SDR_fam"/>
</dbReference>
<dbReference type="PANTHER" id="PTHR43639">
    <property type="entry name" value="OXIDOREDUCTASE, SHORT-CHAIN DEHYDROGENASE/REDUCTASE FAMILY (AFU_ORTHOLOGUE AFUA_5G02870)"/>
    <property type="match status" value="1"/>
</dbReference>
<dbReference type="PRINTS" id="PR00081">
    <property type="entry name" value="GDHRDH"/>
</dbReference>
<comment type="caution">
    <text evidence="3">The sequence shown here is derived from an EMBL/GenBank/DDBJ whole genome shotgun (WGS) entry which is preliminary data.</text>
</comment>
<evidence type="ECO:0000256" key="2">
    <source>
        <dbReference type="ARBA" id="ARBA00023002"/>
    </source>
</evidence>
<proteinExistence type="inferred from homology"/>
<dbReference type="Gene3D" id="3.40.50.720">
    <property type="entry name" value="NAD(P)-binding Rossmann-like Domain"/>
    <property type="match status" value="1"/>
</dbReference>
<protein>
    <submittedName>
        <fullName evidence="3">NAD(P)-dependent dehydrogenase (Short-subunit alcohol dehydrogenase family)</fullName>
    </submittedName>
</protein>
<keyword evidence="2" id="KW-0560">Oxidoreductase</keyword>
<dbReference type="Pfam" id="PF13561">
    <property type="entry name" value="adh_short_C2"/>
    <property type="match status" value="1"/>
</dbReference>
<gene>
    <name evidence="3" type="ORF">J2W49_001733</name>
</gene>
<dbReference type="PROSITE" id="PS00061">
    <property type="entry name" value="ADH_SHORT"/>
    <property type="match status" value="1"/>
</dbReference>
<comment type="similarity">
    <text evidence="1">Belongs to the short-chain dehydrogenases/reductases (SDR) family.</text>
</comment>
<sequence length="263" mass="27985">MSSNSRPSLRRPRALVTGARRGIGKAIALSLAQSGFDLVLSDLEDSNDLQRAVDEVRALGIHAAAVPADIADVSSHQQFLADAEATIGELDCLVNNAGVSVLSRGDLLDVTPEGFDHCLHTNTRGTFFLTQAFARKLLARPATAHHRSIITITSSNAQAVSVQRAEYCVSKAALAMVSSLFAVRLGGEGVGVYEVVPGLIETEMSAASKSHYDAAIERGWLVMPRWGKPEEVGKAVSTLAMGLLPYTVGQSIKVDGGMLIQRY</sequence>
<dbReference type="EMBL" id="JAVDWU010000003">
    <property type="protein sequence ID" value="MDR7149778.1"/>
    <property type="molecule type" value="Genomic_DNA"/>
</dbReference>